<evidence type="ECO:0000313" key="5">
    <source>
        <dbReference type="Proteomes" id="UP000295274"/>
    </source>
</evidence>
<dbReference type="OrthoDB" id="1198954at2"/>
<dbReference type="AlphaFoldDB" id="A0A4R7D834"/>
<keyword evidence="5" id="KW-1185">Reference proteome</keyword>
<reference evidence="4 5" key="1">
    <citation type="submission" date="2019-03" db="EMBL/GenBank/DDBJ databases">
        <title>Genomic Encyclopedia of Type Strains, Phase III (KMG-III): the genomes of soil and plant-associated and newly described type strains.</title>
        <authorList>
            <person name="Whitman W."/>
        </authorList>
    </citation>
    <scope>NUCLEOTIDE SEQUENCE [LARGE SCALE GENOMIC DNA]</scope>
    <source>
        <strain evidence="4 5">CECT 8455</strain>
    </source>
</reference>
<evidence type="ECO:0000259" key="3">
    <source>
        <dbReference type="Pfam" id="PF13505"/>
    </source>
</evidence>
<dbReference type="EMBL" id="SNZW01000014">
    <property type="protein sequence ID" value="TDS15146.1"/>
    <property type="molecule type" value="Genomic_DNA"/>
</dbReference>
<dbReference type="RefSeq" id="WP_133672772.1">
    <property type="nucleotide sequence ID" value="NZ_SNZW01000014.1"/>
</dbReference>
<gene>
    <name evidence="4" type="ORF">DFQ03_1784</name>
</gene>
<feature type="chain" id="PRO_5020545638" evidence="2">
    <location>
        <begin position="20"/>
        <end position="286"/>
    </location>
</feature>
<feature type="domain" description="Outer membrane protein beta-barrel" evidence="3">
    <location>
        <begin position="14"/>
        <end position="214"/>
    </location>
</feature>
<name>A0A4R7D834_9FLAO</name>
<dbReference type="InterPro" id="IPR011250">
    <property type="entry name" value="OMP/PagP_B-barrel"/>
</dbReference>
<dbReference type="InterPro" id="IPR027385">
    <property type="entry name" value="Beta-barrel_OMP"/>
</dbReference>
<evidence type="ECO:0000256" key="2">
    <source>
        <dbReference type="SAM" id="SignalP"/>
    </source>
</evidence>
<evidence type="ECO:0000313" key="4">
    <source>
        <dbReference type="EMBL" id="TDS15146.1"/>
    </source>
</evidence>
<dbReference type="Gene3D" id="2.40.160.20">
    <property type="match status" value="1"/>
</dbReference>
<proteinExistence type="predicted"/>
<feature type="signal peptide" evidence="2">
    <location>
        <begin position="1"/>
        <end position="19"/>
    </location>
</feature>
<protein>
    <submittedName>
        <fullName evidence="4">Outer membrane protein with beta-barrel domain</fullName>
    </submittedName>
</protein>
<dbReference type="Proteomes" id="UP000295274">
    <property type="component" value="Unassembled WGS sequence"/>
</dbReference>
<comment type="caution">
    <text evidence="4">The sequence shown here is derived from an EMBL/GenBank/DDBJ whole genome shotgun (WGS) entry which is preliminary data.</text>
</comment>
<keyword evidence="1 2" id="KW-0732">Signal</keyword>
<dbReference type="Pfam" id="PF13505">
    <property type="entry name" value="OMP_b-brl"/>
    <property type="match status" value="1"/>
</dbReference>
<evidence type="ECO:0000256" key="1">
    <source>
        <dbReference type="ARBA" id="ARBA00022729"/>
    </source>
</evidence>
<sequence length="286" mass="31032">MKHLSAVCAAVLFSTISYGQLQVSASSGLAIGSATMKLGERVNASDTENSYGSYGEGVNFQLRGTYFFDESFGVDLGVGYLKGTDQDVSIVDLPSKEVNAIARARAFGASASMVYKFTNNIYGRFGALLKLGGKTEGVIYQKSVFSEAEAEAFGVPNGSYSETNYKEDFHGHFPLGFVGALGYKYDLDSNFSLFAEVEYYGISLKRKDSEISEFNTDVKLPDGTVAVSGLYTIDNLPEGINRNTTYVDELSNTNTDTTQELSQKVPYSSFGLNIGVTYKFAKANKE</sequence>
<accession>A0A4R7D834</accession>
<organism evidence="4 5">
    <name type="scientific">Maribacter caenipelagi</name>
    <dbReference type="NCBI Taxonomy" id="1447781"/>
    <lineage>
        <taxon>Bacteria</taxon>
        <taxon>Pseudomonadati</taxon>
        <taxon>Bacteroidota</taxon>
        <taxon>Flavobacteriia</taxon>
        <taxon>Flavobacteriales</taxon>
        <taxon>Flavobacteriaceae</taxon>
        <taxon>Maribacter</taxon>
    </lineage>
</organism>
<dbReference type="SUPFAM" id="SSF56925">
    <property type="entry name" value="OMPA-like"/>
    <property type="match status" value="1"/>
</dbReference>